<sequence>MKKECIAMLLAGGQGSRLYVLTGDMAKPAVPFGGKYRIIDFPLSNCTNSGIDTVGVLTQYRPLELNSYIGSGVPWDLDGSTGGVHILPPYMGSKGGTWYKGTANAIYQNIGFINLYDPEYVVILSGDHIYKMDYSKMVERHKAVGAACTISVMEVPWSEASRFGIMSVDENDLITEFAEKPKEPKSNLASMGIYVFTWKTLRRYLEADEANPNSENDFGKNVIPAMLGDGERMAAYRFSGYWKDVGTLESLWDANMDMLSPESGLDLLDESWPIYARSVNAPPAFLGRRCQISHSAFNRGSDLEGTVENSVLAPNVTVGEGARVSYSVLFPGVTVEPGAVVEYAILGEGCRIGRNCCLGGTPEETAPDPWGLTVLAPGCVLEDEKRVRPGVMLNKNGEEVSR</sequence>
<accession>A0A4D7AWW8</accession>
<dbReference type="GO" id="GO:0005524">
    <property type="term" value="F:ATP binding"/>
    <property type="evidence" value="ECO:0007669"/>
    <property type="project" value="UniProtKB-KW"/>
</dbReference>
<dbReference type="NCBIfam" id="NF003670">
    <property type="entry name" value="PRK05293.1"/>
    <property type="match status" value="1"/>
</dbReference>
<dbReference type="Proteomes" id="UP000298642">
    <property type="component" value="Chromosome"/>
</dbReference>
<feature type="site" description="Could play a key role in the communication between the regulatory and the substrate sites" evidence="9">
    <location>
        <position position="59"/>
    </location>
</feature>
<evidence type="ECO:0000256" key="6">
    <source>
        <dbReference type="ARBA" id="ARBA00022840"/>
    </source>
</evidence>
<dbReference type="CDD" id="cd04651">
    <property type="entry name" value="LbH_G1P_AT_C"/>
    <property type="match status" value="1"/>
</dbReference>
<keyword evidence="6 9" id="KW-0067">ATP-binding</keyword>
<evidence type="ECO:0000256" key="2">
    <source>
        <dbReference type="ARBA" id="ARBA00022600"/>
    </source>
</evidence>
<dbReference type="InterPro" id="IPR005836">
    <property type="entry name" value="ADP_Glu_pyroP_CS"/>
</dbReference>
<dbReference type="KEGG" id="obj:EIO64_06315"/>
<dbReference type="SUPFAM" id="SSF51161">
    <property type="entry name" value="Trimeric LpxA-like enzymes"/>
    <property type="match status" value="1"/>
</dbReference>
<dbReference type="RefSeq" id="WP_119311589.1">
    <property type="nucleotide sequence ID" value="NZ_CP034413.3"/>
</dbReference>
<evidence type="ECO:0000256" key="5">
    <source>
        <dbReference type="ARBA" id="ARBA00022741"/>
    </source>
</evidence>
<comment type="similarity">
    <text evidence="1 9">Belongs to the bacterial/plant glucose-1-phosphate adenylyltransferase family.</text>
</comment>
<feature type="domain" description="Glucose-1-phosphate adenylyltransferase/Bifunctional protein GlmU-like C-terminal hexapeptide" evidence="11">
    <location>
        <begin position="287"/>
        <end position="364"/>
    </location>
</feature>
<dbReference type="InterPro" id="IPR023049">
    <property type="entry name" value="GlgC_bac"/>
</dbReference>
<evidence type="ECO:0000256" key="8">
    <source>
        <dbReference type="ARBA" id="ARBA00023277"/>
    </source>
</evidence>
<feature type="binding site" evidence="9">
    <location>
        <position position="164"/>
    </location>
    <ligand>
        <name>alpha-D-glucose 1-phosphate</name>
        <dbReference type="ChEBI" id="CHEBI:58601"/>
    </ligand>
</feature>
<evidence type="ECO:0000313" key="12">
    <source>
        <dbReference type="EMBL" id="QCI58887.1"/>
    </source>
</evidence>
<dbReference type="NCBIfam" id="TIGR02091">
    <property type="entry name" value="glgC"/>
    <property type="match status" value="1"/>
</dbReference>
<dbReference type="CDD" id="cd02508">
    <property type="entry name" value="ADP_Glucose_PP"/>
    <property type="match status" value="1"/>
</dbReference>
<dbReference type="AlphaFoldDB" id="A0A4D7AWW8"/>
<dbReference type="EMBL" id="CP034413">
    <property type="protein sequence ID" value="QCI58887.1"/>
    <property type="molecule type" value="Genomic_DNA"/>
</dbReference>
<protein>
    <recommendedName>
        <fullName evidence="9">Glucose-1-phosphate adenylyltransferase</fullName>
        <ecNumber evidence="9">2.7.7.27</ecNumber>
    </recommendedName>
    <alternativeName>
        <fullName evidence="9">ADP-glucose pyrophosphorylase</fullName>
        <shortName evidence="9">ADPGlc PPase</shortName>
    </alternativeName>
    <alternativeName>
        <fullName evidence="9">ADP-glucose synthase</fullName>
    </alternativeName>
</protein>
<keyword evidence="7 9" id="KW-0320">Glycogen biosynthesis</keyword>
<gene>
    <name evidence="9" type="primary">glgC</name>
    <name evidence="12" type="ORF">EIO64_06315</name>
</gene>
<organism evidence="12 13">
    <name type="scientific">Dysosmobacter welbionis</name>
    <dbReference type="NCBI Taxonomy" id="2093857"/>
    <lineage>
        <taxon>Bacteria</taxon>
        <taxon>Bacillati</taxon>
        <taxon>Bacillota</taxon>
        <taxon>Clostridia</taxon>
        <taxon>Eubacteriales</taxon>
        <taxon>Oscillospiraceae</taxon>
        <taxon>Dysosmobacter</taxon>
    </lineage>
</organism>
<feature type="site" description="Could play a key role in the communication between the regulatory and the substrate sites" evidence="9">
    <location>
        <position position="98"/>
    </location>
</feature>
<keyword evidence="8 9" id="KW-0119">Carbohydrate metabolism</keyword>
<comment type="pathway">
    <text evidence="9">Glycan biosynthesis; glycogen biosynthesis.</text>
</comment>
<dbReference type="GO" id="GO:0008878">
    <property type="term" value="F:glucose-1-phosphate adenylyltransferase activity"/>
    <property type="evidence" value="ECO:0007669"/>
    <property type="project" value="UniProtKB-UniRule"/>
</dbReference>
<proteinExistence type="inferred from homology"/>
<evidence type="ECO:0000256" key="4">
    <source>
        <dbReference type="ARBA" id="ARBA00022695"/>
    </source>
</evidence>
<feature type="binding site" evidence="9">
    <location>
        <position position="99"/>
    </location>
    <ligand>
        <name>alpha-D-glucose 1-phosphate</name>
        <dbReference type="ChEBI" id="CHEBI:58601"/>
    </ligand>
</feature>
<dbReference type="InterPro" id="IPR029044">
    <property type="entry name" value="Nucleotide-diphossugar_trans"/>
</dbReference>
<feature type="binding site" evidence="9">
    <location>
        <begin position="179"/>
        <end position="180"/>
    </location>
    <ligand>
        <name>alpha-D-glucose 1-phosphate</name>
        <dbReference type="ChEBI" id="CHEBI:58601"/>
    </ligand>
</feature>
<dbReference type="Pfam" id="PF24894">
    <property type="entry name" value="Hexapep_GlmU"/>
    <property type="match status" value="1"/>
</dbReference>
<dbReference type="InterPro" id="IPR011004">
    <property type="entry name" value="Trimer_LpxA-like_sf"/>
</dbReference>
<dbReference type="PROSITE" id="PS00810">
    <property type="entry name" value="ADP_GLC_PYROPHOSPH_3"/>
    <property type="match status" value="1"/>
</dbReference>
<dbReference type="PROSITE" id="PS00809">
    <property type="entry name" value="ADP_GLC_PYROPHOSPH_2"/>
    <property type="match status" value="1"/>
</dbReference>
<evidence type="ECO:0000256" key="1">
    <source>
        <dbReference type="ARBA" id="ARBA00010443"/>
    </source>
</evidence>
<dbReference type="InterPro" id="IPR005835">
    <property type="entry name" value="NTP_transferase_dom"/>
</dbReference>
<dbReference type="UniPathway" id="UPA00164"/>
<dbReference type="InterPro" id="IPR056818">
    <property type="entry name" value="GlmU/GlgC-like_hexapep"/>
</dbReference>
<dbReference type="GeneID" id="89521993"/>
<evidence type="ECO:0000259" key="10">
    <source>
        <dbReference type="Pfam" id="PF00483"/>
    </source>
</evidence>
<dbReference type="EC" id="2.7.7.27" evidence="9"/>
<reference evidence="13" key="1">
    <citation type="submission" date="2018-12" db="EMBL/GenBank/DDBJ databases">
        <title>Dusodibacter welbiota gen. nov., sp. nov., isolated from human faeces and emended description of the Oscillibacter genus.</title>
        <authorList>
            <person name="Le Roy T."/>
            <person name="Van der Smissen P."/>
            <person name="Delzenne N."/>
            <person name="Muccioli G."/>
            <person name="Collet J.F."/>
            <person name="Cani P.D."/>
        </authorList>
    </citation>
    <scope>NUCLEOTIDE SEQUENCE [LARGE SCALE GENOMIC DNA]</scope>
    <source>
        <strain evidence="13">J115</strain>
    </source>
</reference>
<dbReference type="SUPFAM" id="SSF53448">
    <property type="entry name" value="Nucleotide-diphospho-sugar transferases"/>
    <property type="match status" value="1"/>
</dbReference>
<dbReference type="InterPro" id="IPR011831">
    <property type="entry name" value="ADP-Glc_PPase"/>
</dbReference>
<dbReference type="PANTHER" id="PTHR43523">
    <property type="entry name" value="GLUCOSE-1-PHOSPHATE ADENYLYLTRANSFERASE-RELATED"/>
    <property type="match status" value="1"/>
</dbReference>
<evidence type="ECO:0000256" key="7">
    <source>
        <dbReference type="ARBA" id="ARBA00023056"/>
    </source>
</evidence>
<dbReference type="PANTHER" id="PTHR43523:SF2">
    <property type="entry name" value="GLUCOSE-1-PHOSPHATE ADENYLYLTRANSFERASE"/>
    <property type="match status" value="1"/>
</dbReference>
<dbReference type="HAMAP" id="MF_00624">
    <property type="entry name" value="GlgC"/>
    <property type="match status" value="1"/>
</dbReference>
<dbReference type="Gene3D" id="2.160.10.10">
    <property type="entry name" value="Hexapeptide repeat proteins"/>
    <property type="match status" value="1"/>
</dbReference>
<comment type="subunit">
    <text evidence="9">Homotetramer.</text>
</comment>
<comment type="function">
    <text evidence="9">Involved in the biosynthesis of ADP-glucose, a building block required for the elongation reactions to produce glycogen. Catalyzes the reaction between ATP and alpha-D-glucose 1-phosphate (G1P) to produce pyrophosphate and ADP-Glc.</text>
</comment>
<keyword evidence="5 9" id="KW-0547">Nucleotide-binding</keyword>
<dbReference type="Pfam" id="PF00483">
    <property type="entry name" value="NTP_transferase"/>
    <property type="match status" value="1"/>
</dbReference>
<evidence type="ECO:0000259" key="11">
    <source>
        <dbReference type="Pfam" id="PF24894"/>
    </source>
</evidence>
<keyword evidence="3 9" id="KW-0808">Transferase</keyword>
<evidence type="ECO:0000313" key="13">
    <source>
        <dbReference type="Proteomes" id="UP000298642"/>
    </source>
</evidence>
<keyword evidence="2 9" id="KW-0321">Glycogen metabolism</keyword>
<keyword evidence="4 9" id="KW-0548">Nucleotidyltransferase</keyword>
<evidence type="ECO:0000256" key="9">
    <source>
        <dbReference type="HAMAP-Rule" id="MF_00624"/>
    </source>
</evidence>
<feature type="binding site" evidence="9">
    <location>
        <position position="190"/>
    </location>
    <ligand>
        <name>alpha-D-glucose 1-phosphate</name>
        <dbReference type="ChEBI" id="CHEBI:58601"/>
    </ligand>
</feature>
<evidence type="ECO:0000256" key="3">
    <source>
        <dbReference type="ARBA" id="ARBA00022679"/>
    </source>
</evidence>
<dbReference type="Gene3D" id="3.90.550.10">
    <property type="entry name" value="Spore Coat Polysaccharide Biosynthesis Protein SpsA, Chain A"/>
    <property type="match status" value="1"/>
</dbReference>
<feature type="domain" description="Nucleotidyl transferase" evidence="10">
    <location>
        <begin position="7"/>
        <end position="259"/>
    </location>
</feature>
<name>A0A4D7AWW8_9FIRM</name>
<keyword evidence="13" id="KW-1185">Reference proteome</keyword>
<comment type="catalytic activity">
    <reaction evidence="9">
        <text>alpha-D-glucose 1-phosphate + ATP + H(+) = ADP-alpha-D-glucose + diphosphate</text>
        <dbReference type="Rhea" id="RHEA:12120"/>
        <dbReference type="ChEBI" id="CHEBI:15378"/>
        <dbReference type="ChEBI" id="CHEBI:30616"/>
        <dbReference type="ChEBI" id="CHEBI:33019"/>
        <dbReference type="ChEBI" id="CHEBI:57498"/>
        <dbReference type="ChEBI" id="CHEBI:58601"/>
        <dbReference type="EC" id="2.7.7.27"/>
    </reaction>
</comment>
<dbReference type="PROSITE" id="PS00808">
    <property type="entry name" value="ADP_GLC_PYROPHOSPH_1"/>
    <property type="match status" value="1"/>
</dbReference>
<dbReference type="GO" id="GO:0005978">
    <property type="term" value="P:glycogen biosynthetic process"/>
    <property type="evidence" value="ECO:0007669"/>
    <property type="project" value="UniProtKB-UniRule"/>
</dbReference>